<dbReference type="AlphaFoldDB" id="A0A445IMP3"/>
<keyword evidence="3" id="KW-1185">Reference proteome</keyword>
<evidence type="ECO:0000313" key="2">
    <source>
        <dbReference type="EMBL" id="RZB87315.1"/>
    </source>
</evidence>
<evidence type="ECO:0000313" key="3">
    <source>
        <dbReference type="Proteomes" id="UP000289340"/>
    </source>
</evidence>
<feature type="region of interest" description="Disordered" evidence="1">
    <location>
        <begin position="1"/>
        <end position="40"/>
    </location>
</feature>
<dbReference type="EMBL" id="QZWG01000010">
    <property type="protein sequence ID" value="RZB87315.1"/>
    <property type="molecule type" value="Genomic_DNA"/>
</dbReference>
<dbReference type="Proteomes" id="UP000289340">
    <property type="component" value="Chromosome 10"/>
</dbReference>
<gene>
    <name evidence="2" type="ORF">D0Y65_027110</name>
</gene>
<reference evidence="2 3" key="1">
    <citation type="submission" date="2018-09" db="EMBL/GenBank/DDBJ databases">
        <title>A high-quality reference genome of wild soybean provides a powerful tool to mine soybean genomes.</title>
        <authorList>
            <person name="Xie M."/>
            <person name="Chung C.Y.L."/>
            <person name="Li M.-W."/>
            <person name="Wong F.-L."/>
            <person name="Chan T.-F."/>
            <person name="Lam H.-M."/>
        </authorList>
    </citation>
    <scope>NUCLEOTIDE SEQUENCE [LARGE SCALE GENOMIC DNA]</scope>
    <source>
        <strain evidence="3">cv. W05</strain>
        <tissue evidence="2">Hypocotyl of etiolated seedlings</tissue>
    </source>
</reference>
<comment type="caution">
    <text evidence="2">The sequence shown here is derived from an EMBL/GenBank/DDBJ whole genome shotgun (WGS) entry which is preliminary data.</text>
</comment>
<protein>
    <submittedName>
        <fullName evidence="2">Uncharacterized protein</fullName>
    </submittedName>
</protein>
<evidence type="ECO:0000256" key="1">
    <source>
        <dbReference type="SAM" id="MobiDB-lite"/>
    </source>
</evidence>
<proteinExistence type="predicted"/>
<sequence length="154" mass="17853">MFKSLSSLSNVHPSQPPKSKYPAPLHHTTHLKHKPSDHQRESLSTIFDYKAVYGKKQEGMATEEDLKWKMKLIRNCHTQDPPVVNYDTWFMEERKTPTIKREPLKLERDYLGEEDFKYEGIFLVATGGLVFLRVFCKKGQKGIVRRGIGVIFSS</sequence>
<feature type="compositionally biased region" description="Polar residues" evidence="1">
    <location>
        <begin position="1"/>
        <end position="13"/>
    </location>
</feature>
<organism evidence="2 3">
    <name type="scientific">Glycine soja</name>
    <name type="common">Wild soybean</name>
    <dbReference type="NCBI Taxonomy" id="3848"/>
    <lineage>
        <taxon>Eukaryota</taxon>
        <taxon>Viridiplantae</taxon>
        <taxon>Streptophyta</taxon>
        <taxon>Embryophyta</taxon>
        <taxon>Tracheophyta</taxon>
        <taxon>Spermatophyta</taxon>
        <taxon>Magnoliopsida</taxon>
        <taxon>eudicotyledons</taxon>
        <taxon>Gunneridae</taxon>
        <taxon>Pentapetalae</taxon>
        <taxon>rosids</taxon>
        <taxon>fabids</taxon>
        <taxon>Fabales</taxon>
        <taxon>Fabaceae</taxon>
        <taxon>Papilionoideae</taxon>
        <taxon>50 kb inversion clade</taxon>
        <taxon>NPAAA clade</taxon>
        <taxon>indigoferoid/millettioid clade</taxon>
        <taxon>Phaseoleae</taxon>
        <taxon>Glycine</taxon>
        <taxon>Glycine subgen. Soja</taxon>
    </lineage>
</organism>
<name>A0A445IMP3_GLYSO</name>
<accession>A0A445IMP3</accession>